<sequence length="505" mass="55362">MKPITLAQLFDDLQLQMLDEVAQSVAHVPFHRFCLDSRKVSEGDAFVLLSSFSHQDDALERANQYLTSVEDKAAFVLSQIDPKLLDVRFSKPIVYLPTIRHYLGDLIAARFQADKPAKLPTVVAVTGTNGKTTVSQLVAQLCELSGAPSAIMGTAGNGRLHALVQSANTTGDVLAVHEFLYQMALDGVEVVALEASSHGLHQHRLQGVPVQVAIYTNLSHDHLDYHADMEEYRAAKARLFDEGYFSTLTCGIINQDANYPLLTKNHTGNYQLLTYSQQDNGANYFAKEIAPSLDGVGMELVAQGEHITLKSPLLGLFNVDNLMAAVAAFLALFPDKRAELPELVAQLQGARGRMQRIPSKAGSFIVDYAHTPDALEQVLVSLRKHCTGKLIAVFGCGGDRDRTKRPIMAKAGVTHADVSIFTADNPRSEDPNAILKDMQINLTCQEHYKVIIEPDRKSAIRQAVQMAGENDIVVILGKGHETYQEINGVRHDFDDAAVLAELLNE</sequence>
<dbReference type="NCBIfam" id="TIGR01085">
    <property type="entry name" value="murE"/>
    <property type="match status" value="1"/>
</dbReference>
<comment type="subcellular location">
    <subcellularLocation>
        <location evidence="2 3">Cytoplasm</location>
    </subcellularLocation>
</comment>
<evidence type="ECO:0000256" key="2">
    <source>
        <dbReference type="HAMAP-Rule" id="MF_00208"/>
    </source>
</evidence>
<feature type="modified residue" description="N6-carboxylysine" evidence="2">
    <location>
        <position position="236"/>
    </location>
</feature>
<keyword evidence="2" id="KW-0460">Magnesium</keyword>
<proteinExistence type="inferred from homology"/>
<feature type="binding site" evidence="2">
    <location>
        <position position="204"/>
    </location>
    <ligand>
        <name>UDP-N-acetyl-alpha-D-muramoyl-L-alanyl-D-glutamate</name>
        <dbReference type="ChEBI" id="CHEBI:83900"/>
    </ligand>
</feature>
<evidence type="ECO:0000256" key="3">
    <source>
        <dbReference type="RuleBase" id="RU004135"/>
    </source>
</evidence>
<dbReference type="RefSeq" id="WP_036366607.1">
    <property type="nucleotide sequence ID" value="NZ_AOMT01000031.1"/>
</dbReference>
<dbReference type="GO" id="GO:0051301">
    <property type="term" value="P:cell division"/>
    <property type="evidence" value="ECO:0007669"/>
    <property type="project" value="UniProtKB-KW"/>
</dbReference>
<evidence type="ECO:0000313" key="7">
    <source>
        <dbReference type="Proteomes" id="UP000035860"/>
    </source>
</evidence>
<dbReference type="SUPFAM" id="SSF53623">
    <property type="entry name" value="MurD-like peptide ligases, catalytic domain"/>
    <property type="match status" value="1"/>
</dbReference>
<feature type="binding site" evidence="2">
    <location>
        <position position="481"/>
    </location>
    <ligand>
        <name>meso-2,6-diaminopimelate</name>
        <dbReference type="ChEBI" id="CHEBI:57791"/>
    </ligand>
</feature>
<dbReference type="InterPro" id="IPR005761">
    <property type="entry name" value="UDP-N-AcMur-Glu-dNH2Pim_ligase"/>
</dbReference>
<comment type="PTM">
    <text evidence="2">Carboxylation is probably crucial for Mg(2+) binding and, consequently, for the gamma-phosphate positioning of ATP.</text>
</comment>
<dbReference type="GO" id="GO:0005524">
    <property type="term" value="F:ATP binding"/>
    <property type="evidence" value="ECO:0007669"/>
    <property type="project" value="UniProtKB-UniRule"/>
</dbReference>
<feature type="binding site" evidence="2">
    <location>
        <begin position="424"/>
        <end position="427"/>
    </location>
    <ligand>
        <name>meso-2,6-diaminopimelate</name>
        <dbReference type="ChEBI" id="CHEBI:57791"/>
    </ligand>
</feature>
<accession>A0A066UK05</accession>
<feature type="domain" description="Mur ligase C-terminal" evidence="4">
    <location>
        <begin position="352"/>
        <end position="479"/>
    </location>
</feature>
<feature type="binding site" evidence="2">
    <location>
        <position position="202"/>
    </location>
    <ligand>
        <name>UDP-N-acetyl-alpha-D-muramoyl-L-alanyl-D-glutamate</name>
        <dbReference type="ChEBI" id="CHEBI:83900"/>
    </ligand>
</feature>
<evidence type="ECO:0000256" key="1">
    <source>
        <dbReference type="ARBA" id="ARBA00005898"/>
    </source>
</evidence>
<keyword evidence="2" id="KW-0067">ATP-binding</keyword>
<dbReference type="UniPathway" id="UPA00219"/>
<dbReference type="PANTHER" id="PTHR23135">
    <property type="entry name" value="MUR LIGASE FAMILY MEMBER"/>
    <property type="match status" value="1"/>
</dbReference>
<dbReference type="Gene3D" id="3.90.190.20">
    <property type="entry name" value="Mur ligase, C-terminal domain"/>
    <property type="match status" value="1"/>
</dbReference>
<feature type="binding site" evidence="2">
    <location>
        <position position="477"/>
    </location>
    <ligand>
        <name>meso-2,6-diaminopimelate</name>
        <dbReference type="ChEBI" id="CHEBI:57791"/>
    </ligand>
</feature>
<dbReference type="GO" id="GO:0005737">
    <property type="term" value="C:cytoplasm"/>
    <property type="evidence" value="ECO:0007669"/>
    <property type="project" value="UniProtKB-SubCell"/>
</dbReference>
<dbReference type="Pfam" id="PF02875">
    <property type="entry name" value="Mur_ligase_C"/>
    <property type="match status" value="1"/>
</dbReference>
<dbReference type="GO" id="GO:0008765">
    <property type="term" value="F:UDP-N-acetylmuramoylalanyl-D-glutamate-2,6-diaminopimelate ligase activity"/>
    <property type="evidence" value="ECO:0007669"/>
    <property type="project" value="UniProtKB-UniRule"/>
</dbReference>
<dbReference type="InterPro" id="IPR036565">
    <property type="entry name" value="Mur-like_cat_sf"/>
</dbReference>
<comment type="cofactor">
    <cofactor evidence="2">
        <name>Mg(2+)</name>
        <dbReference type="ChEBI" id="CHEBI:18420"/>
    </cofactor>
</comment>
<keyword evidence="2 3" id="KW-0133">Cell shape</keyword>
<dbReference type="EMBL" id="AOMT01000031">
    <property type="protein sequence ID" value="KDN24558.1"/>
    <property type="molecule type" value="Genomic_DNA"/>
</dbReference>
<keyword evidence="2 3" id="KW-0132">Cell division</keyword>
<comment type="function">
    <text evidence="2">Catalyzes the addition of meso-diaminopimelic acid to the nucleotide precursor UDP-N-acetylmuramoyl-L-alanyl-D-glutamate (UMAG) in the biosynthesis of bacterial cell-wall peptidoglycan.</text>
</comment>
<keyword evidence="2 3" id="KW-0573">Peptidoglycan synthesis</keyword>
<evidence type="ECO:0000259" key="4">
    <source>
        <dbReference type="Pfam" id="PF02875"/>
    </source>
</evidence>
<dbReference type="NCBIfam" id="NF001126">
    <property type="entry name" value="PRK00139.1-4"/>
    <property type="match status" value="1"/>
</dbReference>
<dbReference type="SUPFAM" id="SSF53244">
    <property type="entry name" value="MurD-like peptide ligases, peptide-binding domain"/>
    <property type="match status" value="1"/>
</dbReference>
<feature type="binding site" evidence="2">
    <location>
        <position position="35"/>
    </location>
    <ligand>
        <name>UDP-N-acetyl-alpha-D-muramoyl-L-alanyl-D-glutamate</name>
        <dbReference type="ChEBI" id="CHEBI:83900"/>
    </ligand>
</feature>
<dbReference type="Gene3D" id="3.40.1190.10">
    <property type="entry name" value="Mur-like, catalytic domain"/>
    <property type="match status" value="1"/>
</dbReference>
<feature type="binding site" evidence="2">
    <location>
        <begin position="127"/>
        <end position="133"/>
    </location>
    <ligand>
        <name>ATP</name>
        <dbReference type="ChEBI" id="CHEBI:30616"/>
    </ligand>
</feature>
<keyword evidence="7" id="KW-1185">Reference proteome</keyword>
<comment type="pathway">
    <text evidence="2 3">Cell wall biogenesis; peptidoglycan biosynthesis.</text>
</comment>
<dbReference type="PANTHER" id="PTHR23135:SF4">
    <property type="entry name" value="UDP-N-ACETYLMURAMOYL-L-ALANYL-D-GLUTAMATE--2,6-DIAMINOPIMELATE LIGASE MURE HOMOLOG, CHLOROPLASTIC"/>
    <property type="match status" value="1"/>
</dbReference>
<keyword evidence="2 3" id="KW-0131">Cell cycle</keyword>
<feature type="binding site" evidence="2">
    <location>
        <position position="168"/>
    </location>
    <ligand>
        <name>UDP-N-acetyl-alpha-D-muramoyl-L-alanyl-D-glutamate</name>
        <dbReference type="ChEBI" id="CHEBI:83900"/>
    </ligand>
</feature>
<feature type="binding site" evidence="2">
    <location>
        <position position="196"/>
    </location>
    <ligand>
        <name>UDP-N-acetyl-alpha-D-muramoyl-L-alanyl-D-glutamate</name>
        <dbReference type="ChEBI" id="CHEBI:83900"/>
    </ligand>
</feature>
<dbReference type="HAMAP" id="MF_00208">
    <property type="entry name" value="MurE"/>
    <property type="match status" value="1"/>
</dbReference>
<dbReference type="Proteomes" id="UP000035860">
    <property type="component" value="Unassembled WGS sequence"/>
</dbReference>
<dbReference type="InterPro" id="IPR004101">
    <property type="entry name" value="Mur_ligase_C"/>
</dbReference>
<dbReference type="eggNOG" id="COG0769">
    <property type="taxonomic scope" value="Bacteria"/>
</dbReference>
<keyword evidence="2 3" id="KW-0961">Cell wall biogenesis/degradation</keyword>
<feature type="short sequence motif" description="Meso-diaminopimelate recognition motif" evidence="2">
    <location>
        <begin position="424"/>
        <end position="427"/>
    </location>
</feature>
<comment type="catalytic activity">
    <reaction evidence="2">
        <text>UDP-N-acetyl-alpha-D-muramoyl-L-alanyl-D-glutamate + meso-2,6-diaminopimelate + ATP = UDP-N-acetyl-alpha-D-muramoyl-L-alanyl-gamma-D-glutamyl-meso-2,6-diaminopimelate + ADP + phosphate + H(+)</text>
        <dbReference type="Rhea" id="RHEA:23676"/>
        <dbReference type="ChEBI" id="CHEBI:15378"/>
        <dbReference type="ChEBI" id="CHEBI:30616"/>
        <dbReference type="ChEBI" id="CHEBI:43474"/>
        <dbReference type="ChEBI" id="CHEBI:57791"/>
        <dbReference type="ChEBI" id="CHEBI:83900"/>
        <dbReference type="ChEBI" id="CHEBI:83905"/>
        <dbReference type="ChEBI" id="CHEBI:456216"/>
        <dbReference type="EC" id="6.3.2.13"/>
    </reaction>
</comment>
<feature type="binding site" evidence="2">
    <location>
        <begin position="169"/>
        <end position="170"/>
    </location>
    <ligand>
        <name>UDP-N-acetyl-alpha-D-muramoyl-L-alanyl-D-glutamate</name>
        <dbReference type="ChEBI" id="CHEBI:83900"/>
    </ligand>
</feature>
<protein>
    <recommendedName>
        <fullName evidence="2">UDP-N-acetylmuramoyl-L-alanyl-D-glutamate--2,6-diaminopimelate ligase</fullName>
        <ecNumber evidence="2">6.3.2.13</ecNumber>
    </recommendedName>
    <alternativeName>
        <fullName evidence="2">Meso-A2pm-adding enzyme</fullName>
    </alternativeName>
    <alternativeName>
        <fullName evidence="2">Meso-diaminopimelate-adding enzyme</fullName>
    </alternativeName>
    <alternativeName>
        <fullName evidence="2">UDP-MurNAc-L-Ala-D-Glu:meso-diaminopimelate ligase</fullName>
    </alternativeName>
    <alternativeName>
        <fullName evidence="2">UDP-MurNAc-tripeptide synthetase</fullName>
    </alternativeName>
    <alternativeName>
        <fullName evidence="2">UDP-N-acetylmuramyl-tripeptide synthetase</fullName>
    </alternativeName>
</protein>
<evidence type="ECO:0000313" key="6">
    <source>
        <dbReference type="EMBL" id="KDN24558.1"/>
    </source>
</evidence>
<dbReference type="GO" id="GO:0008360">
    <property type="term" value="P:regulation of cell shape"/>
    <property type="evidence" value="ECO:0007669"/>
    <property type="project" value="UniProtKB-KW"/>
</dbReference>
<dbReference type="EC" id="6.3.2.13" evidence="2"/>
<gene>
    <name evidence="2" type="primary">murE</name>
    <name evidence="6" type="ORF">MBO_08267</name>
</gene>
<keyword evidence="2" id="KW-0963">Cytoplasm</keyword>
<keyword evidence="2 6" id="KW-0436">Ligase</keyword>
<keyword evidence="2" id="KW-0547">Nucleotide-binding</keyword>
<dbReference type="InterPro" id="IPR013221">
    <property type="entry name" value="Mur_ligase_cen"/>
</dbReference>
<dbReference type="InterPro" id="IPR036615">
    <property type="entry name" value="Mur_ligase_C_dom_sf"/>
</dbReference>
<dbReference type="Pfam" id="PF08245">
    <property type="entry name" value="Mur_ligase_M"/>
    <property type="match status" value="1"/>
</dbReference>
<dbReference type="AlphaFoldDB" id="A0A066UK05"/>
<feature type="domain" description="Mur ligase central" evidence="5">
    <location>
        <begin position="125"/>
        <end position="328"/>
    </location>
</feature>
<reference evidence="6 7" key="1">
    <citation type="journal article" date="2014" name="Genome Announc.">
        <title>Draft Genome Sequence of Moraxella bovoculi Strain 237T (ATCC BAA-1259T) Isolated from a Calf with Infectious Bovine Keratoconjunctivitis.</title>
        <authorList>
            <person name="Calcutt M.J."/>
            <person name="Foecking M.F."/>
            <person name="Martin N.T."/>
            <person name="Mhlanga-Mutangadura T."/>
            <person name="Reilly T.J."/>
        </authorList>
    </citation>
    <scope>NUCLEOTIDE SEQUENCE [LARGE SCALE GENOMIC DNA]</scope>
    <source>
        <strain evidence="6 7">237</strain>
    </source>
</reference>
<evidence type="ECO:0000259" key="5">
    <source>
        <dbReference type="Pfam" id="PF08245"/>
    </source>
</evidence>
<name>A0A066UK05_9GAMM</name>
<feature type="binding site" evidence="2">
    <location>
        <position position="400"/>
    </location>
    <ligand>
        <name>meso-2,6-diaminopimelate</name>
        <dbReference type="ChEBI" id="CHEBI:57791"/>
    </ligand>
</feature>
<dbReference type="GO" id="GO:0000287">
    <property type="term" value="F:magnesium ion binding"/>
    <property type="evidence" value="ECO:0007669"/>
    <property type="project" value="UniProtKB-UniRule"/>
</dbReference>
<dbReference type="GO" id="GO:0071555">
    <property type="term" value="P:cell wall organization"/>
    <property type="evidence" value="ECO:0007669"/>
    <property type="project" value="UniProtKB-KW"/>
</dbReference>
<comment type="caution">
    <text evidence="6">The sequence shown here is derived from an EMBL/GenBank/DDBJ whole genome shotgun (WGS) entry which is preliminary data.</text>
</comment>
<dbReference type="GO" id="GO:0009252">
    <property type="term" value="P:peptidoglycan biosynthetic process"/>
    <property type="evidence" value="ECO:0007669"/>
    <property type="project" value="UniProtKB-UniRule"/>
</dbReference>
<dbReference type="OrthoDB" id="9800958at2"/>
<comment type="caution">
    <text evidence="2">Lacks conserved residue(s) required for the propagation of feature annotation.</text>
</comment>
<comment type="similarity">
    <text evidence="1 2">Belongs to the MurCDEF family. MurE subfamily.</text>
</comment>
<organism evidence="6 7">
    <name type="scientific">Moraxella bovoculi 237</name>
    <dbReference type="NCBI Taxonomy" id="743974"/>
    <lineage>
        <taxon>Bacteria</taxon>
        <taxon>Pseudomonadati</taxon>
        <taxon>Pseudomonadota</taxon>
        <taxon>Gammaproteobacteria</taxon>
        <taxon>Moraxellales</taxon>
        <taxon>Moraxellaceae</taxon>
        <taxon>Moraxella</taxon>
    </lineage>
</organism>
<feature type="binding site" evidence="2">
    <location>
        <position position="37"/>
    </location>
    <ligand>
        <name>UDP-N-acetyl-alpha-D-muramoyl-L-alanyl-D-glutamate</name>
        <dbReference type="ChEBI" id="CHEBI:83900"/>
    </ligand>
</feature>